<name>A0AAN7BH24_9PEZI</name>
<evidence type="ECO:0000256" key="2">
    <source>
        <dbReference type="SAM" id="SignalP"/>
    </source>
</evidence>
<dbReference type="Proteomes" id="UP001301958">
    <property type="component" value="Unassembled WGS sequence"/>
</dbReference>
<feature type="domain" description="DUF6603" evidence="3">
    <location>
        <begin position="402"/>
        <end position="456"/>
    </location>
</feature>
<keyword evidence="5" id="KW-1185">Reference proteome</keyword>
<dbReference type="EMBL" id="MU865434">
    <property type="protein sequence ID" value="KAK4223239.1"/>
    <property type="molecule type" value="Genomic_DNA"/>
</dbReference>
<evidence type="ECO:0000313" key="4">
    <source>
        <dbReference type="EMBL" id="KAK4223239.1"/>
    </source>
</evidence>
<reference evidence="4" key="1">
    <citation type="journal article" date="2023" name="Mol. Phylogenet. Evol.">
        <title>Genome-scale phylogeny and comparative genomics of the fungal order Sordariales.</title>
        <authorList>
            <person name="Hensen N."/>
            <person name="Bonometti L."/>
            <person name="Westerberg I."/>
            <person name="Brannstrom I.O."/>
            <person name="Guillou S."/>
            <person name="Cros-Aarteil S."/>
            <person name="Calhoun S."/>
            <person name="Haridas S."/>
            <person name="Kuo A."/>
            <person name="Mondo S."/>
            <person name="Pangilinan J."/>
            <person name="Riley R."/>
            <person name="LaButti K."/>
            <person name="Andreopoulos B."/>
            <person name="Lipzen A."/>
            <person name="Chen C."/>
            <person name="Yan M."/>
            <person name="Daum C."/>
            <person name="Ng V."/>
            <person name="Clum A."/>
            <person name="Steindorff A."/>
            <person name="Ohm R.A."/>
            <person name="Martin F."/>
            <person name="Silar P."/>
            <person name="Natvig D.O."/>
            <person name="Lalanne C."/>
            <person name="Gautier V."/>
            <person name="Ament-Velasquez S.L."/>
            <person name="Kruys A."/>
            <person name="Hutchinson M.I."/>
            <person name="Powell A.J."/>
            <person name="Barry K."/>
            <person name="Miller A.N."/>
            <person name="Grigoriev I.V."/>
            <person name="Debuchy R."/>
            <person name="Gladieux P."/>
            <person name="Hiltunen Thoren M."/>
            <person name="Johannesson H."/>
        </authorList>
    </citation>
    <scope>NUCLEOTIDE SEQUENCE</scope>
    <source>
        <strain evidence="4">CBS 990.96</strain>
    </source>
</reference>
<protein>
    <recommendedName>
        <fullName evidence="3">DUF6603 domain-containing protein</fullName>
    </recommendedName>
</protein>
<sequence>MRRTSIFACLLAVWLIAASSNLPCDRVADIHYPHVSVEDLKVLARVGSLGHQVILLCDHGRREWPSIQCDGLLSSLNAVFDKRVAIPESLGGSGGDFRRFSTRCWLLQCLNYKIRGAEHVQGPSEGLDQSSVDHVMPLIQSLAIGDMSLEYQYAALEEEGQAGINTYFKFDGVLFVADLQLQLAFEFRSGQPWTFTACLKPQDSESTIGQILSNILGEDDLDLPTFLANSKVQGGSENLIRLGMQKSSNAEGMFQLVSTVAVGDLELTFAQIHLQTWGENIPSKRLVKVALTALPNIDVPLVGNLTQPFDEMYLMWVDQLNLSLVEHPLVPKDKVQEKADTDVLVTAGSHFAIIMQTTSGVNTCVLDYEFKKASTAVRDNRLAEIAPVYKSDSDGESSSAPLKKTIGPLSISNIGLKYADQQLHITLDATLELGPLAFSLLGFSLNLMLKGLQDVSLLSAASELCTASWRHGGKQKLEVLEVLGKTAQARPGGNRACAMLLKIRCPKDNQSKSRCKGRCLQGKRCAQMGEKDTEKPPCCGHHTRKQSPSWLSGSWSQGPKWQECKA</sequence>
<organism evidence="4 5">
    <name type="scientific">Podospora fimiseda</name>
    <dbReference type="NCBI Taxonomy" id="252190"/>
    <lineage>
        <taxon>Eukaryota</taxon>
        <taxon>Fungi</taxon>
        <taxon>Dikarya</taxon>
        <taxon>Ascomycota</taxon>
        <taxon>Pezizomycotina</taxon>
        <taxon>Sordariomycetes</taxon>
        <taxon>Sordariomycetidae</taxon>
        <taxon>Sordariales</taxon>
        <taxon>Podosporaceae</taxon>
        <taxon>Podospora</taxon>
    </lineage>
</organism>
<feature type="compositionally biased region" description="Polar residues" evidence="1">
    <location>
        <begin position="546"/>
        <end position="559"/>
    </location>
</feature>
<comment type="caution">
    <text evidence="4">The sequence shown here is derived from an EMBL/GenBank/DDBJ whole genome shotgun (WGS) entry which is preliminary data.</text>
</comment>
<keyword evidence="2" id="KW-0732">Signal</keyword>
<evidence type="ECO:0000313" key="5">
    <source>
        <dbReference type="Proteomes" id="UP001301958"/>
    </source>
</evidence>
<dbReference type="InterPro" id="IPR046538">
    <property type="entry name" value="DUF6603"/>
</dbReference>
<gene>
    <name evidence="4" type="ORF">QBC38DRAFT_517353</name>
</gene>
<feature type="chain" id="PRO_5042896285" description="DUF6603 domain-containing protein" evidence="2">
    <location>
        <begin position="21"/>
        <end position="566"/>
    </location>
</feature>
<evidence type="ECO:0000256" key="1">
    <source>
        <dbReference type="SAM" id="MobiDB-lite"/>
    </source>
</evidence>
<accession>A0AAN7BH24</accession>
<reference evidence="4" key="2">
    <citation type="submission" date="2023-05" db="EMBL/GenBank/DDBJ databases">
        <authorList>
            <consortium name="Lawrence Berkeley National Laboratory"/>
            <person name="Steindorff A."/>
            <person name="Hensen N."/>
            <person name="Bonometti L."/>
            <person name="Westerberg I."/>
            <person name="Brannstrom I.O."/>
            <person name="Guillou S."/>
            <person name="Cros-Aarteil S."/>
            <person name="Calhoun S."/>
            <person name="Haridas S."/>
            <person name="Kuo A."/>
            <person name="Mondo S."/>
            <person name="Pangilinan J."/>
            <person name="Riley R."/>
            <person name="Labutti K."/>
            <person name="Andreopoulos B."/>
            <person name="Lipzen A."/>
            <person name="Chen C."/>
            <person name="Yanf M."/>
            <person name="Daum C."/>
            <person name="Ng V."/>
            <person name="Clum A."/>
            <person name="Ohm R."/>
            <person name="Martin F."/>
            <person name="Silar P."/>
            <person name="Natvig D."/>
            <person name="Lalanne C."/>
            <person name="Gautier V."/>
            <person name="Ament-Velasquez S.L."/>
            <person name="Kruys A."/>
            <person name="Hutchinson M.I."/>
            <person name="Powell A.J."/>
            <person name="Barry K."/>
            <person name="Miller A.N."/>
            <person name="Grigoriev I.V."/>
            <person name="Debuchy R."/>
            <person name="Gladieux P."/>
            <person name="Thoren M.H."/>
            <person name="Johannesson H."/>
        </authorList>
    </citation>
    <scope>NUCLEOTIDE SEQUENCE</scope>
    <source>
        <strain evidence="4">CBS 990.96</strain>
    </source>
</reference>
<dbReference type="Pfam" id="PF20248">
    <property type="entry name" value="DUF6603"/>
    <property type="match status" value="1"/>
</dbReference>
<dbReference type="AlphaFoldDB" id="A0AAN7BH24"/>
<proteinExistence type="predicted"/>
<feature type="signal peptide" evidence="2">
    <location>
        <begin position="1"/>
        <end position="20"/>
    </location>
</feature>
<evidence type="ECO:0000259" key="3">
    <source>
        <dbReference type="Pfam" id="PF20248"/>
    </source>
</evidence>
<feature type="region of interest" description="Disordered" evidence="1">
    <location>
        <begin position="529"/>
        <end position="566"/>
    </location>
</feature>